<protein>
    <submittedName>
        <fullName evidence="2">Uncharacterized protein</fullName>
    </submittedName>
</protein>
<evidence type="ECO:0000256" key="1">
    <source>
        <dbReference type="SAM" id="Phobius"/>
    </source>
</evidence>
<gene>
    <name evidence="2" type="ORF">OHC33_006765</name>
</gene>
<proteinExistence type="predicted"/>
<comment type="caution">
    <text evidence="2">The sequence shown here is derived from an EMBL/GenBank/DDBJ whole genome shotgun (WGS) entry which is preliminary data.</text>
</comment>
<keyword evidence="3" id="KW-1185">Reference proteome</keyword>
<dbReference type="AlphaFoldDB" id="A0AAN8I332"/>
<dbReference type="PANTHER" id="PTHR12203:SF35">
    <property type="entry name" value="PROTEIN O-GLUCOSYLTRANSFERASE 1"/>
    <property type="match status" value="1"/>
</dbReference>
<dbReference type="Proteomes" id="UP001316803">
    <property type="component" value="Unassembled WGS sequence"/>
</dbReference>
<evidence type="ECO:0000313" key="2">
    <source>
        <dbReference type="EMBL" id="KAK5952292.1"/>
    </source>
</evidence>
<name>A0AAN8I332_9EURO</name>
<keyword evidence="1" id="KW-0812">Transmembrane</keyword>
<organism evidence="2 3">
    <name type="scientific">Knufia fluminis</name>
    <dbReference type="NCBI Taxonomy" id="191047"/>
    <lineage>
        <taxon>Eukaryota</taxon>
        <taxon>Fungi</taxon>
        <taxon>Dikarya</taxon>
        <taxon>Ascomycota</taxon>
        <taxon>Pezizomycotina</taxon>
        <taxon>Eurotiomycetes</taxon>
        <taxon>Chaetothyriomycetidae</taxon>
        <taxon>Chaetothyriales</taxon>
        <taxon>Trichomeriaceae</taxon>
        <taxon>Knufia</taxon>
    </lineage>
</organism>
<feature type="transmembrane region" description="Helical" evidence="1">
    <location>
        <begin position="62"/>
        <end position="80"/>
    </location>
</feature>
<keyword evidence="1" id="KW-1133">Transmembrane helix</keyword>
<sequence>MWTWQDISQQARSVPDAVLHLLPDKSTVRYSSLEQHDGVHTASRLESGWSLARLRSKSQRSVYAAIGVLVVLTFVTFAAVSRQIIATDPSTTGDPEAIHELSASGDEHPISQLVRNAETQFQSRLKAQSTTLHEAIEEYKHRYGMPPPPLFDEWYRFATERKTELIDEFDPIYDSLKLFWPISPTTIRGRTREALGYDNTLMGVSIRGGIVRIVGSGQDDFQVSATKEMTSAFSQWVPDMDIAFNVNDEPRIVIPHEDVERLNSLATEAIQSVRPSKNRFTRPVDLNNGQSYDRVDETRFNQLGHQQTWSHARMSCPPDTPARSFDPYVKDADVYFSFSGINFVQNMTIFSDICLTPSVRDMIGLFNHPNVFGVSHDLIPIFSPSKLSSFHDILYPSPYYYADRTVYDQDSGVPWDEKTPHLYWRGATSGGYSEGGTWRTLLRQSILSKLASPGTVRLLYRETENLNEGSWTTKEIPGSDAAAQYDTKFTEVKQCAPAYCAEMPATLTFILMQPKKSPGNTAIFWTWMGMH</sequence>
<reference evidence="2 3" key="1">
    <citation type="submission" date="2022-12" db="EMBL/GenBank/DDBJ databases">
        <title>Genomic features and morphological characterization of a novel Knufia sp. strain isolated from spacecraft assembly facility.</title>
        <authorList>
            <person name="Teixeira M."/>
            <person name="Chander A.M."/>
            <person name="Stajich J.E."/>
            <person name="Venkateswaran K."/>
        </authorList>
    </citation>
    <scope>NUCLEOTIDE SEQUENCE [LARGE SCALE GENOMIC DNA]</scope>
    <source>
        <strain evidence="2 3">FJI-L2-BK-P2</strain>
    </source>
</reference>
<dbReference type="InterPro" id="IPR051091">
    <property type="entry name" value="O-Glucosyltr/Glycosyltrsf_90"/>
</dbReference>
<keyword evidence="1" id="KW-0472">Membrane</keyword>
<accession>A0AAN8I332</accession>
<dbReference type="EMBL" id="JAKLMC020000016">
    <property type="protein sequence ID" value="KAK5952292.1"/>
    <property type="molecule type" value="Genomic_DNA"/>
</dbReference>
<dbReference type="PANTHER" id="PTHR12203">
    <property type="entry name" value="KDEL LYS-ASP-GLU-LEU CONTAINING - RELATED"/>
    <property type="match status" value="1"/>
</dbReference>
<evidence type="ECO:0000313" key="3">
    <source>
        <dbReference type="Proteomes" id="UP001316803"/>
    </source>
</evidence>